<sequence length="169" mass="17663">MSKTQCLIFVFLTTSSYCAASWASRPTLLHDVSATGVVWPCANSSNATPIWSAIRAGSWTAGSEAVKPTLATTAYFSPSRASRPSWAVSGGAAAPTLLSNSAPEWTGSMFTSPPSDQSTAPSHKSENSGHVSKWDAKPTTAPITGMSSKTLVNKYVCFAVGVLIALFVN</sequence>
<keyword evidence="2" id="KW-0732">Signal</keyword>
<feature type="compositionally biased region" description="Basic and acidic residues" evidence="1">
    <location>
        <begin position="123"/>
        <end position="136"/>
    </location>
</feature>
<comment type="caution">
    <text evidence="3">The sequence shown here is derived from an EMBL/GenBank/DDBJ whole genome shotgun (WGS) entry which is preliminary data.</text>
</comment>
<name>A0A2B7WPG2_POLH7</name>
<evidence type="ECO:0000313" key="3">
    <source>
        <dbReference type="EMBL" id="PGG98665.1"/>
    </source>
</evidence>
<dbReference type="Proteomes" id="UP000224634">
    <property type="component" value="Unassembled WGS sequence"/>
</dbReference>
<evidence type="ECO:0000256" key="2">
    <source>
        <dbReference type="SAM" id="SignalP"/>
    </source>
</evidence>
<feature type="region of interest" description="Disordered" evidence="1">
    <location>
        <begin position="108"/>
        <end position="139"/>
    </location>
</feature>
<protein>
    <submittedName>
        <fullName evidence="3">Uncharacterized protein</fullName>
    </submittedName>
</protein>
<feature type="compositionally biased region" description="Polar residues" evidence="1">
    <location>
        <begin position="108"/>
        <end position="122"/>
    </location>
</feature>
<evidence type="ECO:0000313" key="4">
    <source>
        <dbReference type="Proteomes" id="UP000224634"/>
    </source>
</evidence>
<proteinExistence type="predicted"/>
<dbReference type="EMBL" id="PDNA01000288">
    <property type="protein sequence ID" value="PGG98665.1"/>
    <property type="molecule type" value="Genomic_DNA"/>
</dbReference>
<feature type="chain" id="PRO_5012518760" evidence="2">
    <location>
        <begin position="21"/>
        <end position="169"/>
    </location>
</feature>
<gene>
    <name evidence="3" type="ORF">AJ80_09502</name>
</gene>
<accession>A0A2B7WPG2</accession>
<dbReference type="AlphaFoldDB" id="A0A2B7WPG2"/>
<keyword evidence="4" id="KW-1185">Reference proteome</keyword>
<organism evidence="3 4">
    <name type="scientific">Polytolypa hystricis (strain UAMH7299)</name>
    <dbReference type="NCBI Taxonomy" id="1447883"/>
    <lineage>
        <taxon>Eukaryota</taxon>
        <taxon>Fungi</taxon>
        <taxon>Dikarya</taxon>
        <taxon>Ascomycota</taxon>
        <taxon>Pezizomycotina</taxon>
        <taxon>Eurotiomycetes</taxon>
        <taxon>Eurotiomycetidae</taxon>
        <taxon>Onygenales</taxon>
        <taxon>Onygenales incertae sedis</taxon>
        <taxon>Polytolypa</taxon>
    </lineage>
</organism>
<reference evidence="3 4" key="1">
    <citation type="submission" date="2017-10" db="EMBL/GenBank/DDBJ databases">
        <title>Comparative genomics in systemic dimorphic fungi from Ajellomycetaceae.</title>
        <authorList>
            <person name="Munoz J.F."/>
            <person name="Mcewen J.G."/>
            <person name="Clay O.K."/>
            <person name="Cuomo C.A."/>
        </authorList>
    </citation>
    <scope>NUCLEOTIDE SEQUENCE [LARGE SCALE GENOMIC DNA]</scope>
    <source>
        <strain evidence="3 4">UAMH7299</strain>
    </source>
</reference>
<evidence type="ECO:0000256" key="1">
    <source>
        <dbReference type="SAM" id="MobiDB-lite"/>
    </source>
</evidence>
<feature type="signal peptide" evidence="2">
    <location>
        <begin position="1"/>
        <end position="20"/>
    </location>
</feature>